<sequence length="84" mass="9581">MTNMNQKTSNEPMKLVQNFKQSVLSKKTRPFVLATSCVVSHGNSDERNRVEEVEENENEKKKNGVEQFLMAIKTFSQSNLMTGN</sequence>
<dbReference type="KEGG" id="mlr:MELLADRAFT_71749"/>
<name>F4RK57_MELLP</name>
<dbReference type="VEuPathDB" id="FungiDB:MELLADRAFT_71749"/>
<accession>F4RK57</accession>
<evidence type="ECO:0000256" key="1">
    <source>
        <dbReference type="SAM" id="MobiDB-lite"/>
    </source>
</evidence>
<organism evidence="3">
    <name type="scientific">Melampsora larici-populina (strain 98AG31 / pathotype 3-4-7)</name>
    <name type="common">Poplar leaf rust fungus</name>
    <dbReference type="NCBI Taxonomy" id="747676"/>
    <lineage>
        <taxon>Eukaryota</taxon>
        <taxon>Fungi</taxon>
        <taxon>Dikarya</taxon>
        <taxon>Basidiomycota</taxon>
        <taxon>Pucciniomycotina</taxon>
        <taxon>Pucciniomycetes</taxon>
        <taxon>Pucciniales</taxon>
        <taxon>Melampsoraceae</taxon>
        <taxon>Melampsora</taxon>
    </lineage>
</organism>
<reference evidence="3" key="1">
    <citation type="journal article" date="2011" name="Proc. Natl. Acad. Sci. U.S.A.">
        <title>Obligate biotrophy features unraveled by the genomic analysis of rust fungi.</title>
        <authorList>
            <person name="Duplessis S."/>
            <person name="Cuomo C.A."/>
            <person name="Lin Y.-C."/>
            <person name="Aerts A."/>
            <person name="Tisserant E."/>
            <person name="Veneault-Fourrey C."/>
            <person name="Joly D.L."/>
            <person name="Hacquard S."/>
            <person name="Amselem J."/>
            <person name="Cantarel B.L."/>
            <person name="Chiu R."/>
            <person name="Coutinho P.M."/>
            <person name="Feau N."/>
            <person name="Field M."/>
            <person name="Frey P."/>
            <person name="Gelhaye E."/>
            <person name="Goldberg J."/>
            <person name="Grabherr M.G."/>
            <person name="Kodira C.D."/>
            <person name="Kohler A."/>
            <person name="Kuees U."/>
            <person name="Lindquist E.A."/>
            <person name="Lucas S.M."/>
            <person name="Mago R."/>
            <person name="Mauceli E."/>
            <person name="Morin E."/>
            <person name="Murat C."/>
            <person name="Pangilinan J.L."/>
            <person name="Park R."/>
            <person name="Pearson M."/>
            <person name="Quesneville H."/>
            <person name="Rouhier N."/>
            <person name="Sakthikumar S."/>
            <person name="Salamov A.A."/>
            <person name="Schmutz J."/>
            <person name="Selles B."/>
            <person name="Shapiro H."/>
            <person name="Tanguay P."/>
            <person name="Tuskan G.A."/>
            <person name="Henrissat B."/>
            <person name="Van de Peer Y."/>
            <person name="Rouze P."/>
            <person name="Ellis J.G."/>
            <person name="Dodds P.N."/>
            <person name="Schein J.E."/>
            <person name="Zhong S."/>
            <person name="Hamelin R.C."/>
            <person name="Grigoriev I.V."/>
            <person name="Szabo L.J."/>
            <person name="Martin F."/>
        </authorList>
    </citation>
    <scope>NUCLEOTIDE SEQUENCE [LARGE SCALE GENOMIC DNA]</scope>
    <source>
        <strain evidence="3">98AG31 / pathotype 3-4-7</strain>
    </source>
</reference>
<evidence type="ECO:0000313" key="3">
    <source>
        <dbReference type="Proteomes" id="UP000001072"/>
    </source>
</evidence>
<gene>
    <name evidence="2" type="ORF">MELLADRAFT_71749</name>
</gene>
<dbReference type="RefSeq" id="XP_007409481.1">
    <property type="nucleotide sequence ID" value="XM_007409419.1"/>
</dbReference>
<dbReference type="AlphaFoldDB" id="F4RK57"/>
<proteinExistence type="predicted"/>
<protein>
    <submittedName>
        <fullName evidence="2">Uncharacterized protein</fullName>
    </submittedName>
</protein>
<dbReference type="OrthoDB" id="102511at2759"/>
<dbReference type="InParanoid" id="F4RK57"/>
<dbReference type="GeneID" id="18931919"/>
<evidence type="ECO:0000313" key="2">
    <source>
        <dbReference type="EMBL" id="EGG07039.1"/>
    </source>
</evidence>
<dbReference type="Proteomes" id="UP000001072">
    <property type="component" value="Unassembled WGS sequence"/>
</dbReference>
<dbReference type="HOGENOM" id="CLU_2527941_0_0_1"/>
<dbReference type="EMBL" id="GL883105">
    <property type="protein sequence ID" value="EGG07039.1"/>
    <property type="molecule type" value="Genomic_DNA"/>
</dbReference>
<feature type="region of interest" description="Disordered" evidence="1">
    <location>
        <begin position="42"/>
        <end position="62"/>
    </location>
</feature>
<keyword evidence="3" id="KW-1185">Reference proteome</keyword>